<dbReference type="Proteomes" id="UP001221757">
    <property type="component" value="Unassembled WGS sequence"/>
</dbReference>
<dbReference type="Pfam" id="PF20151">
    <property type="entry name" value="DUF6533"/>
    <property type="match status" value="1"/>
</dbReference>
<dbReference type="AlphaFoldDB" id="A0AAD7G798"/>
<evidence type="ECO:0000256" key="1">
    <source>
        <dbReference type="SAM" id="Phobius"/>
    </source>
</evidence>
<feature type="transmembrane region" description="Helical" evidence="1">
    <location>
        <begin position="55"/>
        <end position="75"/>
    </location>
</feature>
<feature type="domain" description="DUF6533" evidence="2">
    <location>
        <begin position="22"/>
        <end position="65"/>
    </location>
</feature>
<accession>A0AAD7G798</accession>
<reference evidence="3" key="1">
    <citation type="submission" date="2023-03" db="EMBL/GenBank/DDBJ databases">
        <title>Massive genome expansion in bonnet fungi (Mycena s.s.) driven by repeated elements and novel gene families across ecological guilds.</title>
        <authorList>
            <consortium name="Lawrence Berkeley National Laboratory"/>
            <person name="Harder C.B."/>
            <person name="Miyauchi S."/>
            <person name="Viragh M."/>
            <person name="Kuo A."/>
            <person name="Thoen E."/>
            <person name="Andreopoulos B."/>
            <person name="Lu D."/>
            <person name="Skrede I."/>
            <person name="Drula E."/>
            <person name="Henrissat B."/>
            <person name="Morin E."/>
            <person name="Kohler A."/>
            <person name="Barry K."/>
            <person name="LaButti K."/>
            <person name="Morin E."/>
            <person name="Salamov A."/>
            <person name="Lipzen A."/>
            <person name="Mereny Z."/>
            <person name="Hegedus B."/>
            <person name="Baldrian P."/>
            <person name="Stursova M."/>
            <person name="Weitz H."/>
            <person name="Taylor A."/>
            <person name="Grigoriev I.V."/>
            <person name="Nagy L.G."/>
            <person name="Martin F."/>
            <person name="Kauserud H."/>
        </authorList>
    </citation>
    <scope>NUCLEOTIDE SEQUENCE</scope>
    <source>
        <strain evidence="3">CBHHK067</strain>
    </source>
</reference>
<comment type="caution">
    <text evidence="3">The sequence shown here is derived from an EMBL/GenBank/DDBJ whole genome shotgun (WGS) entry which is preliminary data.</text>
</comment>
<organism evidence="3 4">
    <name type="scientific">Mycena rosella</name>
    <name type="common">Pink bonnet</name>
    <name type="synonym">Agaricus rosellus</name>
    <dbReference type="NCBI Taxonomy" id="1033263"/>
    <lineage>
        <taxon>Eukaryota</taxon>
        <taxon>Fungi</taxon>
        <taxon>Dikarya</taxon>
        <taxon>Basidiomycota</taxon>
        <taxon>Agaricomycotina</taxon>
        <taxon>Agaricomycetes</taxon>
        <taxon>Agaricomycetidae</taxon>
        <taxon>Agaricales</taxon>
        <taxon>Marasmiineae</taxon>
        <taxon>Mycenaceae</taxon>
        <taxon>Mycena</taxon>
    </lineage>
</organism>
<proteinExistence type="predicted"/>
<keyword evidence="1" id="KW-1133">Transmembrane helix</keyword>
<gene>
    <name evidence="3" type="ORF">B0H17DRAFT_1208277</name>
</gene>
<evidence type="ECO:0000313" key="4">
    <source>
        <dbReference type="Proteomes" id="UP001221757"/>
    </source>
</evidence>
<keyword evidence="1" id="KW-0812">Transmembrane</keyword>
<protein>
    <recommendedName>
        <fullName evidence="2">DUF6533 domain-containing protein</fullName>
    </recommendedName>
</protein>
<dbReference type="InterPro" id="IPR045340">
    <property type="entry name" value="DUF6533"/>
</dbReference>
<keyword evidence="1" id="KW-0472">Membrane</keyword>
<feature type="transmembrane region" description="Helical" evidence="1">
    <location>
        <begin position="20"/>
        <end position="43"/>
    </location>
</feature>
<evidence type="ECO:0000313" key="3">
    <source>
        <dbReference type="EMBL" id="KAJ7673578.1"/>
    </source>
</evidence>
<keyword evidence="4" id="KW-1185">Reference proteome</keyword>
<evidence type="ECO:0000259" key="2">
    <source>
        <dbReference type="Pfam" id="PF20151"/>
    </source>
</evidence>
<name>A0AAD7G798_MYCRO</name>
<sequence>MSPAMGGLDAATFAWDHQLYRYIFLSGQAVLLYDYLLMLGAEIPTIWFSKPRPATLWFLLMRSLACSATIFLFYFGNLSPDGYFKSFSSHFVGSLIVTTLSCATMQRVLEGLQLTQQSLIELMLILRVLALCGYNPWVMGSMGLVSTVASGLGLWAPGTFPTTLI</sequence>
<dbReference type="EMBL" id="JARKIE010000160">
    <property type="protein sequence ID" value="KAJ7673578.1"/>
    <property type="molecule type" value="Genomic_DNA"/>
</dbReference>